<proteinExistence type="inferred from homology"/>
<evidence type="ECO:0000313" key="9">
    <source>
        <dbReference type="Proteomes" id="UP001595850"/>
    </source>
</evidence>
<sequence length="123" mass="13821">MTIQGGRMFDGTTIQMLHVALDGLAMRQRVVADNIANVETPGFLAGRVQFEQELRAAIEKRESPAQVRPTVERSLEPTRINGNNVNLDQQVLTHMDTTLRYQMMLRILDGKYNGIRRVIGGQA</sequence>
<keyword evidence="8" id="KW-0282">Flagellum</keyword>
<dbReference type="PIRSF" id="PIRSF002889">
    <property type="entry name" value="Rod_FlgB"/>
    <property type="match status" value="1"/>
</dbReference>
<keyword evidence="8" id="KW-0969">Cilium</keyword>
<evidence type="ECO:0000256" key="6">
    <source>
        <dbReference type="PIRNR" id="PIRNR002889"/>
    </source>
</evidence>
<keyword evidence="4 6" id="KW-0975">Bacterial flagellum</keyword>
<dbReference type="RefSeq" id="WP_377293841.1">
    <property type="nucleotide sequence ID" value="NZ_JBHSBM010000049.1"/>
</dbReference>
<comment type="subcellular location">
    <subcellularLocation>
        <location evidence="1 6">Bacterial flagellum basal body</location>
    </subcellularLocation>
</comment>
<evidence type="ECO:0000313" key="8">
    <source>
        <dbReference type="EMBL" id="MFC4062587.1"/>
    </source>
</evidence>
<dbReference type="EMBL" id="JBHSBM010000049">
    <property type="protein sequence ID" value="MFC4062587.1"/>
    <property type="molecule type" value="Genomic_DNA"/>
</dbReference>
<dbReference type="NCBIfam" id="TIGR01396">
    <property type="entry name" value="FlgB"/>
    <property type="match status" value="1"/>
</dbReference>
<accession>A0ABV8IER1</accession>
<evidence type="ECO:0000256" key="5">
    <source>
        <dbReference type="ARBA" id="ARBA00024934"/>
    </source>
</evidence>
<gene>
    <name evidence="8" type="primary">flgB</name>
    <name evidence="8" type="ORF">ACFOWE_30175</name>
</gene>
<keyword evidence="9" id="KW-1185">Reference proteome</keyword>
<name>A0ABV8IER1_9ACTN</name>
<organism evidence="8 9">
    <name type="scientific">Planomonospora corallina</name>
    <dbReference type="NCBI Taxonomy" id="1806052"/>
    <lineage>
        <taxon>Bacteria</taxon>
        <taxon>Bacillati</taxon>
        <taxon>Actinomycetota</taxon>
        <taxon>Actinomycetes</taxon>
        <taxon>Streptosporangiales</taxon>
        <taxon>Streptosporangiaceae</taxon>
        <taxon>Planomonospora</taxon>
    </lineage>
</organism>
<dbReference type="Proteomes" id="UP001595850">
    <property type="component" value="Unassembled WGS sequence"/>
</dbReference>
<evidence type="ECO:0000256" key="2">
    <source>
        <dbReference type="ARBA" id="ARBA00009677"/>
    </source>
</evidence>
<comment type="caution">
    <text evidence="8">The sequence shown here is derived from an EMBL/GenBank/DDBJ whole genome shotgun (WGS) entry which is preliminary data.</text>
</comment>
<protein>
    <recommendedName>
        <fullName evidence="3 6">Flagellar basal body rod protein FlgB</fullName>
    </recommendedName>
</protein>
<evidence type="ECO:0000259" key="7">
    <source>
        <dbReference type="Pfam" id="PF00460"/>
    </source>
</evidence>
<comment type="similarity">
    <text evidence="2 6">Belongs to the flagella basal body rod proteins family.</text>
</comment>
<keyword evidence="8" id="KW-0966">Cell projection</keyword>
<evidence type="ECO:0000256" key="3">
    <source>
        <dbReference type="ARBA" id="ARBA00014376"/>
    </source>
</evidence>
<evidence type="ECO:0000256" key="4">
    <source>
        <dbReference type="ARBA" id="ARBA00023143"/>
    </source>
</evidence>
<reference evidence="9" key="1">
    <citation type="journal article" date="2019" name="Int. J. Syst. Evol. Microbiol.">
        <title>The Global Catalogue of Microorganisms (GCM) 10K type strain sequencing project: providing services to taxonomists for standard genome sequencing and annotation.</title>
        <authorList>
            <consortium name="The Broad Institute Genomics Platform"/>
            <consortium name="The Broad Institute Genome Sequencing Center for Infectious Disease"/>
            <person name="Wu L."/>
            <person name="Ma J."/>
        </authorList>
    </citation>
    <scope>NUCLEOTIDE SEQUENCE [LARGE SCALE GENOMIC DNA]</scope>
    <source>
        <strain evidence="9">TBRC 4489</strain>
    </source>
</reference>
<dbReference type="InterPro" id="IPR001444">
    <property type="entry name" value="Flag_bb_rod_N"/>
</dbReference>
<comment type="subunit">
    <text evidence="6">The basal body constitutes a major portion of the flagellar organelle and consists of a number of rings mounted on a central rod.</text>
</comment>
<comment type="function">
    <text evidence="5 6">Structural component of flagellum, the bacterial motility apparatus. Part of the rod structure of flagellar basal body.</text>
</comment>
<dbReference type="InterPro" id="IPR006300">
    <property type="entry name" value="FlgB"/>
</dbReference>
<evidence type="ECO:0000256" key="1">
    <source>
        <dbReference type="ARBA" id="ARBA00004117"/>
    </source>
</evidence>
<dbReference type="PROSITE" id="PS00588">
    <property type="entry name" value="FLAGELLA_BB_ROD"/>
    <property type="match status" value="1"/>
</dbReference>
<dbReference type="Pfam" id="PF00460">
    <property type="entry name" value="Flg_bb_rod"/>
    <property type="match status" value="1"/>
</dbReference>
<feature type="domain" description="Flagellar basal body rod protein N-terminal" evidence="7">
    <location>
        <begin position="24"/>
        <end position="43"/>
    </location>
</feature>
<dbReference type="InterPro" id="IPR019776">
    <property type="entry name" value="Flagellar_basal_body_rod_CS"/>
</dbReference>